<dbReference type="HAMAP" id="MF_01813">
    <property type="entry name" value="MenG_UbiE_methyltr"/>
    <property type="match status" value="1"/>
</dbReference>
<dbReference type="GO" id="GO:0031314">
    <property type="term" value="C:extrinsic component of mitochondrial inner membrane"/>
    <property type="evidence" value="ECO:0007669"/>
    <property type="project" value="UniProtKB-UniRule"/>
</dbReference>
<dbReference type="PANTHER" id="PTHR43591">
    <property type="entry name" value="METHYLTRANSFERASE"/>
    <property type="match status" value="1"/>
</dbReference>
<evidence type="ECO:0000256" key="3">
    <source>
        <dbReference type="ARBA" id="ARBA00022688"/>
    </source>
</evidence>
<comment type="subunit">
    <text evidence="5">Component of a multi-subunit COQ enzyme complex, composed of at least COQ3, COQ4, COQ5, COQ6, COQ7 and COQ9. Interacts with PYURF; the interaction is direct, stabilizes COQ5 protein and associates PYURF with COQ enzyme complex.</text>
</comment>
<evidence type="ECO:0000256" key="4">
    <source>
        <dbReference type="ARBA" id="ARBA00022691"/>
    </source>
</evidence>
<dbReference type="InterPro" id="IPR023576">
    <property type="entry name" value="UbiE/COQ5_MeTrFase_CS"/>
</dbReference>
<keyword evidence="4 6" id="KW-0949">S-adenosyl-L-methionine</keyword>
<comment type="similarity">
    <text evidence="6">Belongs to the class I-like SAM-binding methyltransferase superfamily. MenG/UbiE family.</text>
</comment>
<feature type="binding site" evidence="6">
    <location>
        <position position="89"/>
    </location>
    <ligand>
        <name>S-adenosyl-L-methionine</name>
        <dbReference type="ChEBI" id="CHEBI:59789"/>
    </ligand>
</feature>
<organism evidence="7 8">
    <name type="scientific">Trichuris muris</name>
    <name type="common">Mouse whipworm</name>
    <dbReference type="NCBI Taxonomy" id="70415"/>
    <lineage>
        <taxon>Eukaryota</taxon>
        <taxon>Metazoa</taxon>
        <taxon>Ecdysozoa</taxon>
        <taxon>Nematoda</taxon>
        <taxon>Enoplea</taxon>
        <taxon>Dorylaimia</taxon>
        <taxon>Trichinellida</taxon>
        <taxon>Trichuridae</taxon>
        <taxon>Trichuris</taxon>
    </lineage>
</organism>
<evidence type="ECO:0000256" key="6">
    <source>
        <dbReference type="HAMAP-Rule" id="MF_03191"/>
    </source>
</evidence>
<dbReference type="Gene3D" id="3.40.50.150">
    <property type="entry name" value="Vaccinia Virus protein VP39"/>
    <property type="match status" value="1"/>
</dbReference>
<dbReference type="Proteomes" id="UP000046395">
    <property type="component" value="Unassembled WGS sequence"/>
</dbReference>
<comment type="catalytic activity">
    <reaction evidence="6">
        <text>a 2-methoxy-6-(all-trans-polyprenyl)benzene-1,4-diol + S-adenosyl-L-methionine = a 5-methoxy-2-methyl-3-(all-trans-polyprenyl)benzene-1,4-diol + S-adenosyl-L-homocysteine + H(+)</text>
        <dbReference type="Rhea" id="RHEA:28286"/>
        <dbReference type="Rhea" id="RHEA-COMP:10858"/>
        <dbReference type="Rhea" id="RHEA-COMP:10859"/>
        <dbReference type="ChEBI" id="CHEBI:15378"/>
        <dbReference type="ChEBI" id="CHEBI:57856"/>
        <dbReference type="ChEBI" id="CHEBI:59789"/>
        <dbReference type="ChEBI" id="CHEBI:84166"/>
        <dbReference type="ChEBI" id="CHEBI:84167"/>
        <dbReference type="EC" id="2.1.1.201"/>
    </reaction>
</comment>
<dbReference type="InterPro" id="IPR029063">
    <property type="entry name" value="SAM-dependent_MTases_sf"/>
</dbReference>
<dbReference type="FunFam" id="3.40.50.150:FF:000064">
    <property type="entry name" value="2-methoxy-6-polyprenyl-1,4-benzoquinol methylase, mitochondrial"/>
    <property type="match status" value="1"/>
</dbReference>
<evidence type="ECO:0000256" key="5">
    <source>
        <dbReference type="ARBA" id="ARBA00046387"/>
    </source>
</evidence>
<dbReference type="SUPFAM" id="SSF53335">
    <property type="entry name" value="S-adenosyl-L-methionine-dependent methyltransferases"/>
    <property type="match status" value="1"/>
</dbReference>
<proteinExistence type="inferred from homology"/>
<dbReference type="PROSITE" id="PS51608">
    <property type="entry name" value="SAM_MT_UBIE"/>
    <property type="match status" value="1"/>
</dbReference>
<dbReference type="AlphaFoldDB" id="A0A5S6QHB6"/>
<keyword evidence="1 6" id="KW-0489">Methyltransferase</keyword>
<comment type="function">
    <text evidence="6">Methyltransferase required for the conversion of 2-polyprenyl-6-methoxy-1,4-benzoquinol (DDMQH2) to 2-polyprenyl-3-methyl-6-methoxy-1,4-benzoquinol (DMQH2).</text>
</comment>
<evidence type="ECO:0000313" key="7">
    <source>
        <dbReference type="Proteomes" id="UP000046395"/>
    </source>
</evidence>
<comment type="pathway">
    <text evidence="6">Cofactor biosynthesis; ubiquinone biosynthesis.</text>
</comment>
<comment type="subcellular location">
    <subcellularLocation>
        <location evidence="6">Mitochondrion inner membrane</location>
        <topology evidence="6">Peripheral membrane protein</topology>
        <orientation evidence="6">Matrix side</orientation>
    </subcellularLocation>
</comment>
<feature type="binding site" evidence="6">
    <location>
        <begin position="142"/>
        <end position="143"/>
    </location>
    <ligand>
        <name>S-adenosyl-L-methionine</name>
        <dbReference type="ChEBI" id="CHEBI:59789"/>
    </ligand>
</feature>
<dbReference type="NCBIfam" id="TIGR01934">
    <property type="entry name" value="MenG_MenH_UbiE"/>
    <property type="match status" value="1"/>
</dbReference>
<dbReference type="EC" id="2.1.1.201" evidence="6"/>
<dbReference type="CDD" id="cd02440">
    <property type="entry name" value="AdoMet_MTases"/>
    <property type="match status" value="1"/>
</dbReference>
<dbReference type="WBParaSite" id="TMUE_2000006252.1">
    <property type="protein sequence ID" value="TMUE_2000006252.1"/>
    <property type="gene ID" value="WBGene00292631"/>
</dbReference>
<keyword evidence="7" id="KW-1185">Reference proteome</keyword>
<keyword evidence="3 6" id="KW-0831">Ubiquinone biosynthesis</keyword>
<dbReference type="PANTHER" id="PTHR43591:SF24">
    <property type="entry name" value="2-METHOXY-6-POLYPRENYL-1,4-BENZOQUINOL METHYLASE, MITOCHONDRIAL"/>
    <property type="match status" value="1"/>
</dbReference>
<dbReference type="Pfam" id="PF01209">
    <property type="entry name" value="Ubie_methyltran"/>
    <property type="match status" value="1"/>
</dbReference>
<dbReference type="GO" id="GO:0032259">
    <property type="term" value="P:methylation"/>
    <property type="evidence" value="ECO:0007669"/>
    <property type="project" value="UniProtKB-KW"/>
</dbReference>
<keyword evidence="6" id="KW-0496">Mitochondrion</keyword>
<feature type="binding site" evidence="6">
    <location>
        <position position="115"/>
    </location>
    <ligand>
        <name>S-adenosyl-L-methionine</name>
        <dbReference type="ChEBI" id="CHEBI:59789"/>
    </ligand>
</feature>
<dbReference type="STRING" id="70415.A0A5S6QHB6"/>
<dbReference type="NCBIfam" id="NF001244">
    <property type="entry name" value="PRK00216.1-5"/>
    <property type="match status" value="1"/>
</dbReference>
<evidence type="ECO:0000256" key="1">
    <source>
        <dbReference type="ARBA" id="ARBA00022603"/>
    </source>
</evidence>
<sequence length="295" mass="33956">MLNRVCLRTGFNSRWSIASRSKKTHFGFLTVEEEEKQHRVHDVFRNVATKYDLMNDVMSCGLHRLWKDTFVRELRPKPEMRILDCAGGTGDIALRISAESRRISVSQPCEVIVTDINQAMLNVGKEKAKERQVTGLSWLRANAEELPFQDNTFDAYTIAFGIRNCTHIERVLDEALRVLVPGGRFMCLEFSQIQSQLLSRPYDWYSFNVIPVLGRLIANDWNSYRYLVESIRTFPDQQAFAKLMRQSGFESVAWTNLLCGIVAIHSGYKLSTGTVQSRHRKSEAKFNNRAQPKEK</sequence>
<comment type="caution">
    <text evidence="6">Lacks conserved residue(s) required for the propagation of feature annotation.</text>
</comment>
<keyword evidence="6" id="KW-0472">Membrane</keyword>
<name>A0A5S6QHB6_TRIMR</name>
<dbReference type="GO" id="GO:0008425">
    <property type="term" value="F:2-methoxy-6-polyprenyl-1,4-benzoquinol methyltransferase activity"/>
    <property type="evidence" value="ECO:0007669"/>
    <property type="project" value="UniProtKB-UniRule"/>
</dbReference>
<evidence type="ECO:0000256" key="2">
    <source>
        <dbReference type="ARBA" id="ARBA00022679"/>
    </source>
</evidence>
<dbReference type="UniPathway" id="UPA00232"/>
<protein>
    <recommendedName>
        <fullName evidence="6">2-methoxy-6-polyprenyl-1,4-benzoquinol methylase, mitochondrial</fullName>
        <ecNumber evidence="6">2.1.1.201</ecNumber>
    </recommendedName>
    <alternativeName>
        <fullName evidence="6">Ubiquinone biosynthesis methyltransferase COQ5</fullName>
    </alternativeName>
</protein>
<dbReference type="PROSITE" id="PS01183">
    <property type="entry name" value="UBIE_1"/>
    <property type="match status" value="1"/>
</dbReference>
<evidence type="ECO:0000313" key="8">
    <source>
        <dbReference type="WBParaSite" id="TMUE_2000006252.1"/>
    </source>
</evidence>
<accession>A0A5S6QHB6</accession>
<reference evidence="8" key="1">
    <citation type="submission" date="2019-12" db="UniProtKB">
        <authorList>
            <consortium name="WormBaseParasite"/>
        </authorList>
    </citation>
    <scope>IDENTIFICATION</scope>
</reference>
<keyword evidence="6" id="KW-0999">Mitochondrion inner membrane</keyword>
<dbReference type="InterPro" id="IPR004033">
    <property type="entry name" value="UbiE/COQ5_MeTrFase"/>
</dbReference>
<keyword evidence="2 6" id="KW-0808">Transferase</keyword>